<keyword evidence="1" id="KW-0808">Transferase</keyword>
<dbReference type="Proteomes" id="UP000522331">
    <property type="component" value="Unassembled WGS sequence"/>
</dbReference>
<keyword evidence="3" id="KW-0540">Nuclease</keyword>
<keyword evidence="2" id="KW-0548">Nucleotidyltransferase</keyword>
<organism evidence="8 9">
    <name type="scientific">Leucopsar rothschildi</name>
    <name type="common">Bali myna</name>
    <name type="synonym">Rothschild's mynah</name>
    <dbReference type="NCBI Taxonomy" id="127929"/>
    <lineage>
        <taxon>Eukaryota</taxon>
        <taxon>Metazoa</taxon>
        <taxon>Chordata</taxon>
        <taxon>Craniata</taxon>
        <taxon>Vertebrata</taxon>
        <taxon>Euteleostomi</taxon>
        <taxon>Archelosauria</taxon>
        <taxon>Archosauria</taxon>
        <taxon>Dinosauria</taxon>
        <taxon>Saurischia</taxon>
        <taxon>Theropoda</taxon>
        <taxon>Coelurosauria</taxon>
        <taxon>Aves</taxon>
        <taxon>Neognathae</taxon>
        <taxon>Neoaves</taxon>
        <taxon>Telluraves</taxon>
        <taxon>Australaves</taxon>
        <taxon>Passeriformes</taxon>
        <taxon>Sturnidae</taxon>
        <taxon>Leucopsar</taxon>
    </lineage>
</organism>
<dbReference type="GO" id="GO:0015074">
    <property type="term" value="P:DNA integration"/>
    <property type="evidence" value="ECO:0007669"/>
    <property type="project" value="InterPro"/>
</dbReference>
<evidence type="ECO:0000313" key="9">
    <source>
        <dbReference type="Proteomes" id="UP000522331"/>
    </source>
</evidence>
<keyword evidence="4" id="KW-0255">Endonuclease</keyword>
<feature type="domain" description="Integrase catalytic" evidence="7">
    <location>
        <begin position="1"/>
        <end position="64"/>
    </location>
</feature>
<protein>
    <submittedName>
        <fullName evidence="8">POK6 protein</fullName>
    </submittedName>
</protein>
<gene>
    <name evidence="8" type="primary">Ervk6_3</name>
    <name evidence="8" type="ORF">LEUROT_R15589</name>
</gene>
<dbReference type="GO" id="GO:0003964">
    <property type="term" value="F:RNA-directed DNA polymerase activity"/>
    <property type="evidence" value="ECO:0007669"/>
    <property type="project" value="UniProtKB-KW"/>
</dbReference>
<dbReference type="PROSITE" id="PS50994">
    <property type="entry name" value="INTEGRASE"/>
    <property type="match status" value="1"/>
</dbReference>
<evidence type="ECO:0000256" key="2">
    <source>
        <dbReference type="ARBA" id="ARBA00022695"/>
    </source>
</evidence>
<evidence type="ECO:0000256" key="1">
    <source>
        <dbReference type="ARBA" id="ARBA00022679"/>
    </source>
</evidence>
<name>A0A7K8EIA1_LEURO</name>
<dbReference type="PANTHER" id="PTHR41694:SF3">
    <property type="entry name" value="RNA-DIRECTED DNA POLYMERASE-RELATED"/>
    <property type="match status" value="1"/>
</dbReference>
<keyword evidence="6" id="KW-0695">RNA-directed DNA polymerase</keyword>
<dbReference type="PANTHER" id="PTHR41694">
    <property type="entry name" value="ENDOGENOUS RETROVIRUS GROUP K MEMBER POL PROTEIN"/>
    <property type="match status" value="1"/>
</dbReference>
<dbReference type="GO" id="GO:0004519">
    <property type="term" value="F:endonuclease activity"/>
    <property type="evidence" value="ECO:0007669"/>
    <property type="project" value="UniProtKB-KW"/>
</dbReference>
<evidence type="ECO:0000259" key="7">
    <source>
        <dbReference type="PROSITE" id="PS50994"/>
    </source>
</evidence>
<feature type="non-terminal residue" evidence="8">
    <location>
        <position position="64"/>
    </location>
</feature>
<dbReference type="GO" id="GO:0016787">
    <property type="term" value="F:hydrolase activity"/>
    <property type="evidence" value="ECO:0007669"/>
    <property type="project" value="UniProtKB-KW"/>
</dbReference>
<dbReference type="AlphaFoldDB" id="A0A7K8EIA1"/>
<dbReference type="InterPro" id="IPR001584">
    <property type="entry name" value="Integrase_cat-core"/>
</dbReference>
<evidence type="ECO:0000313" key="8">
    <source>
        <dbReference type="EMBL" id="NXB51406.1"/>
    </source>
</evidence>
<feature type="non-terminal residue" evidence="8">
    <location>
        <position position="1"/>
    </location>
</feature>
<keyword evidence="9" id="KW-1185">Reference proteome</keyword>
<dbReference type="InterPro" id="IPR012337">
    <property type="entry name" value="RNaseH-like_sf"/>
</dbReference>
<dbReference type="GO" id="GO:0035613">
    <property type="term" value="F:RNA stem-loop binding"/>
    <property type="evidence" value="ECO:0007669"/>
    <property type="project" value="TreeGrafter"/>
</dbReference>
<comment type="caution">
    <text evidence="8">The sequence shown here is derived from an EMBL/GenBank/DDBJ whole genome shotgun (WGS) entry which is preliminary data.</text>
</comment>
<dbReference type="SUPFAM" id="SSF53098">
    <property type="entry name" value="Ribonuclease H-like"/>
    <property type="match status" value="1"/>
</dbReference>
<dbReference type="EMBL" id="VZTC01007496">
    <property type="protein sequence ID" value="NXB51406.1"/>
    <property type="molecule type" value="Genomic_DNA"/>
</dbReference>
<sequence length="64" mass="7079">VHVVRHLTAYFAVMGVPKELKTDNVPAYKGEKVAQFLQQWGIKHITGVPHSTTGQGIIESAHRT</sequence>
<reference evidence="8 9" key="1">
    <citation type="submission" date="2019-09" db="EMBL/GenBank/DDBJ databases">
        <title>Bird 10,000 Genomes (B10K) Project - Family phase.</title>
        <authorList>
            <person name="Zhang G."/>
        </authorList>
    </citation>
    <scope>NUCLEOTIDE SEQUENCE [LARGE SCALE GENOMIC DNA]</scope>
    <source>
        <strain evidence="8">B10K-DU-002-02</strain>
        <tissue evidence="8">Muscle</tissue>
    </source>
</reference>
<evidence type="ECO:0000256" key="5">
    <source>
        <dbReference type="ARBA" id="ARBA00022801"/>
    </source>
</evidence>
<evidence type="ECO:0000256" key="3">
    <source>
        <dbReference type="ARBA" id="ARBA00022722"/>
    </source>
</evidence>
<accession>A0A7K8EIA1</accession>
<dbReference type="InterPro" id="IPR036397">
    <property type="entry name" value="RNaseH_sf"/>
</dbReference>
<evidence type="ECO:0000256" key="6">
    <source>
        <dbReference type="ARBA" id="ARBA00022918"/>
    </source>
</evidence>
<dbReference type="Gene3D" id="3.30.420.10">
    <property type="entry name" value="Ribonuclease H-like superfamily/Ribonuclease H"/>
    <property type="match status" value="1"/>
</dbReference>
<evidence type="ECO:0000256" key="4">
    <source>
        <dbReference type="ARBA" id="ARBA00022759"/>
    </source>
</evidence>
<proteinExistence type="predicted"/>
<keyword evidence="5" id="KW-0378">Hydrolase</keyword>